<comment type="subunit">
    <text evidence="6">Heterooligomer composed of large and small subunits.</text>
</comment>
<keyword evidence="7" id="KW-0175">Coiled coil</keyword>
<evidence type="ECO:0000256" key="7">
    <source>
        <dbReference type="SAM" id="Coils"/>
    </source>
</evidence>
<dbReference type="Pfam" id="PF02609">
    <property type="entry name" value="Exonuc_VII_S"/>
    <property type="match status" value="1"/>
</dbReference>
<reference evidence="8" key="1">
    <citation type="submission" date="2023-03" db="EMBL/GenBank/DDBJ databases">
        <title>Selenobaculum gbiensis gen. nov. sp. nov., a new bacterium isolated from the gut microbiota of IBD patient.</title>
        <authorList>
            <person name="Yeo S."/>
            <person name="Park H."/>
            <person name="Huh C.S."/>
        </authorList>
    </citation>
    <scope>NUCLEOTIDE SEQUENCE</scope>
    <source>
        <strain evidence="8">ICN-92133</strain>
    </source>
</reference>
<comment type="catalytic activity">
    <reaction evidence="6">
        <text>Exonucleolytic cleavage in either 5'- to 3'- or 3'- to 5'-direction to yield nucleoside 5'-phosphates.</text>
        <dbReference type="EC" id="3.1.11.6"/>
    </reaction>
</comment>
<proteinExistence type="inferred from homology"/>
<dbReference type="PANTHER" id="PTHR34137">
    <property type="entry name" value="EXODEOXYRIBONUCLEASE 7 SMALL SUBUNIT"/>
    <property type="match status" value="1"/>
</dbReference>
<dbReference type="PANTHER" id="PTHR34137:SF1">
    <property type="entry name" value="EXODEOXYRIBONUCLEASE 7 SMALL SUBUNIT"/>
    <property type="match status" value="1"/>
</dbReference>
<evidence type="ECO:0000313" key="9">
    <source>
        <dbReference type="Proteomes" id="UP001243623"/>
    </source>
</evidence>
<keyword evidence="3 6" id="KW-0540">Nuclease</keyword>
<keyword evidence="4 6" id="KW-0378">Hydrolase</keyword>
<dbReference type="RefSeq" id="WP_147669052.1">
    <property type="nucleotide sequence ID" value="NZ_CP120678.1"/>
</dbReference>
<comment type="similarity">
    <text evidence="1 6">Belongs to the XseB family.</text>
</comment>
<protein>
    <recommendedName>
        <fullName evidence="6">Exodeoxyribonuclease 7 small subunit</fullName>
        <ecNumber evidence="6">3.1.11.6</ecNumber>
    </recommendedName>
    <alternativeName>
        <fullName evidence="6">Exodeoxyribonuclease VII small subunit</fullName>
        <shortName evidence="6">Exonuclease VII small subunit</shortName>
    </alternativeName>
</protein>
<accession>A0A9Y2AGQ4</accession>
<keyword evidence="2 6" id="KW-0963">Cytoplasm</keyword>
<dbReference type="InterPro" id="IPR003761">
    <property type="entry name" value="Exonuc_VII_S"/>
</dbReference>
<feature type="coiled-coil region" evidence="7">
    <location>
        <begin position="1"/>
        <end position="38"/>
    </location>
</feature>
<dbReference type="Gene3D" id="1.10.287.1040">
    <property type="entry name" value="Exonuclease VII, small subunit"/>
    <property type="match status" value="1"/>
</dbReference>
<dbReference type="InterPro" id="IPR037004">
    <property type="entry name" value="Exonuc_VII_ssu_sf"/>
</dbReference>
<evidence type="ECO:0000256" key="5">
    <source>
        <dbReference type="ARBA" id="ARBA00022839"/>
    </source>
</evidence>
<dbReference type="SUPFAM" id="SSF116842">
    <property type="entry name" value="XseB-like"/>
    <property type="match status" value="1"/>
</dbReference>
<dbReference type="GO" id="GO:0008855">
    <property type="term" value="F:exodeoxyribonuclease VII activity"/>
    <property type="evidence" value="ECO:0007669"/>
    <property type="project" value="UniProtKB-UniRule"/>
</dbReference>
<evidence type="ECO:0000313" key="8">
    <source>
        <dbReference type="EMBL" id="WIW69671.1"/>
    </source>
</evidence>
<dbReference type="AlphaFoldDB" id="A0A9Y2AGQ4"/>
<evidence type="ECO:0000256" key="6">
    <source>
        <dbReference type="HAMAP-Rule" id="MF_00337"/>
    </source>
</evidence>
<dbReference type="GO" id="GO:0009318">
    <property type="term" value="C:exodeoxyribonuclease VII complex"/>
    <property type="evidence" value="ECO:0007669"/>
    <property type="project" value="UniProtKB-UniRule"/>
</dbReference>
<name>A0A9Y2AGQ4_9FIRM</name>
<evidence type="ECO:0000256" key="4">
    <source>
        <dbReference type="ARBA" id="ARBA00022801"/>
    </source>
</evidence>
<gene>
    <name evidence="6 8" type="primary">xseB</name>
    <name evidence="8" type="ORF">P3F81_06995</name>
</gene>
<comment type="subcellular location">
    <subcellularLocation>
        <location evidence="6">Cytoplasm</location>
    </subcellularLocation>
</comment>
<dbReference type="NCBIfam" id="TIGR01280">
    <property type="entry name" value="xseB"/>
    <property type="match status" value="1"/>
</dbReference>
<dbReference type="EMBL" id="CP120678">
    <property type="protein sequence ID" value="WIW69671.1"/>
    <property type="molecule type" value="Genomic_DNA"/>
</dbReference>
<dbReference type="HAMAP" id="MF_00337">
    <property type="entry name" value="Exonuc_7_S"/>
    <property type="match status" value="1"/>
</dbReference>
<comment type="function">
    <text evidence="6">Bidirectionally degrades single-stranded DNA into large acid-insoluble oligonucleotides, which are then degraded further into small acid-soluble oligonucleotides.</text>
</comment>
<organism evidence="8 9">
    <name type="scientific">Selenobaculum gibii</name>
    <dbReference type="NCBI Taxonomy" id="3054208"/>
    <lineage>
        <taxon>Bacteria</taxon>
        <taxon>Bacillati</taxon>
        <taxon>Bacillota</taxon>
        <taxon>Negativicutes</taxon>
        <taxon>Selenomonadales</taxon>
        <taxon>Selenomonadaceae</taxon>
        <taxon>Selenobaculum</taxon>
    </lineage>
</organism>
<sequence length="85" mass="9544">MAVAKNKKLSFENALKNLEEIVSELENGEISLDELMDKYKEGVLLSNLCIEKLDNAETAIDKLLKESKGKIVTVDYKIKADDENV</sequence>
<dbReference type="KEGG" id="sgbi:P3F81_06995"/>
<dbReference type="GO" id="GO:0005829">
    <property type="term" value="C:cytosol"/>
    <property type="evidence" value="ECO:0007669"/>
    <property type="project" value="TreeGrafter"/>
</dbReference>
<evidence type="ECO:0000256" key="1">
    <source>
        <dbReference type="ARBA" id="ARBA00009998"/>
    </source>
</evidence>
<dbReference type="Proteomes" id="UP001243623">
    <property type="component" value="Chromosome"/>
</dbReference>
<dbReference type="EC" id="3.1.11.6" evidence="6"/>
<keyword evidence="9" id="KW-1185">Reference proteome</keyword>
<dbReference type="GO" id="GO:0006308">
    <property type="term" value="P:DNA catabolic process"/>
    <property type="evidence" value="ECO:0007669"/>
    <property type="project" value="UniProtKB-UniRule"/>
</dbReference>
<evidence type="ECO:0000256" key="2">
    <source>
        <dbReference type="ARBA" id="ARBA00022490"/>
    </source>
</evidence>
<keyword evidence="5 6" id="KW-0269">Exonuclease</keyword>
<evidence type="ECO:0000256" key="3">
    <source>
        <dbReference type="ARBA" id="ARBA00022722"/>
    </source>
</evidence>